<dbReference type="EMBL" id="BEHY01000034">
    <property type="protein sequence ID" value="GBD09287.1"/>
    <property type="molecule type" value="Genomic_DNA"/>
</dbReference>
<evidence type="ECO:0000256" key="2">
    <source>
        <dbReference type="SAM" id="MobiDB-lite"/>
    </source>
</evidence>
<dbReference type="Pfam" id="PF01520">
    <property type="entry name" value="Amidase_3"/>
    <property type="match status" value="1"/>
</dbReference>
<dbReference type="AlphaFoldDB" id="A0A2H5Y788"/>
<dbReference type="EC" id="3.5.1.28" evidence="4"/>
<evidence type="ECO:0000259" key="3">
    <source>
        <dbReference type="Pfam" id="PF01520"/>
    </source>
</evidence>
<dbReference type="PANTHER" id="PTHR30404:SF0">
    <property type="entry name" value="N-ACETYLMURAMOYL-L-ALANINE AMIDASE AMIC"/>
    <property type="match status" value="1"/>
</dbReference>
<dbReference type="SUPFAM" id="SSF53187">
    <property type="entry name" value="Zn-dependent exopeptidases"/>
    <property type="match status" value="1"/>
</dbReference>
<dbReference type="GO" id="GO:0009253">
    <property type="term" value="P:peptidoglycan catabolic process"/>
    <property type="evidence" value="ECO:0007669"/>
    <property type="project" value="InterPro"/>
</dbReference>
<dbReference type="PANTHER" id="PTHR30404">
    <property type="entry name" value="N-ACETYLMURAMOYL-L-ALANINE AMIDASE"/>
    <property type="match status" value="1"/>
</dbReference>
<dbReference type="GO" id="GO:0008745">
    <property type="term" value="F:N-acetylmuramoyl-L-alanine amidase activity"/>
    <property type="evidence" value="ECO:0007669"/>
    <property type="project" value="UniProtKB-EC"/>
</dbReference>
<dbReference type="InterPro" id="IPR002508">
    <property type="entry name" value="MurNAc-LAA_cat"/>
</dbReference>
<proteinExistence type="predicted"/>
<accession>A0A2H5Y788</accession>
<evidence type="ECO:0000313" key="4">
    <source>
        <dbReference type="EMBL" id="GBD09287.1"/>
    </source>
</evidence>
<dbReference type="GO" id="GO:0030288">
    <property type="term" value="C:outer membrane-bounded periplasmic space"/>
    <property type="evidence" value="ECO:0007669"/>
    <property type="project" value="TreeGrafter"/>
</dbReference>
<dbReference type="Gene3D" id="3.40.630.40">
    <property type="entry name" value="Zn-dependent exopeptidases"/>
    <property type="match status" value="1"/>
</dbReference>
<dbReference type="InterPro" id="IPR050695">
    <property type="entry name" value="N-acetylmuramoyl_amidase_3"/>
</dbReference>
<gene>
    <name evidence="4" type="primary">amiC</name>
    <name evidence="4" type="ORF">HRbin22_01537</name>
</gene>
<feature type="region of interest" description="Disordered" evidence="2">
    <location>
        <begin position="1"/>
        <end position="29"/>
    </location>
</feature>
<keyword evidence="1 4" id="KW-0378">Hydrolase</keyword>
<dbReference type="Proteomes" id="UP000236642">
    <property type="component" value="Unassembled WGS sequence"/>
</dbReference>
<reference evidence="5" key="1">
    <citation type="submission" date="2017-09" db="EMBL/GenBank/DDBJ databases">
        <title>Metaegenomics of thermophilic ammonia-oxidizing enrichment culture.</title>
        <authorList>
            <person name="Kato S."/>
            <person name="Suzuki K."/>
        </authorList>
    </citation>
    <scope>NUCLEOTIDE SEQUENCE [LARGE SCALE GENOMIC DNA]</scope>
</reference>
<protein>
    <submittedName>
        <fullName evidence="4">N-acetylmuramoyl-L-alanine amidase AmiC</fullName>
        <ecNumber evidence="4">3.5.1.28</ecNumber>
    </submittedName>
</protein>
<organism evidence="4 5">
    <name type="scientific">Candidatus Thermoflexus japonica</name>
    <dbReference type="NCBI Taxonomy" id="2035417"/>
    <lineage>
        <taxon>Bacteria</taxon>
        <taxon>Bacillati</taxon>
        <taxon>Chloroflexota</taxon>
        <taxon>Thermoflexia</taxon>
        <taxon>Thermoflexales</taxon>
        <taxon>Thermoflexaceae</taxon>
        <taxon>Thermoflexus</taxon>
    </lineage>
</organism>
<comment type="caution">
    <text evidence="4">The sequence shown here is derived from an EMBL/GenBank/DDBJ whole genome shotgun (WGS) entry which is preliminary data.</text>
</comment>
<evidence type="ECO:0000313" key="5">
    <source>
        <dbReference type="Proteomes" id="UP000236642"/>
    </source>
</evidence>
<sequence>MGKEMATLSRSTKEPRKRARPPMAYPRTGGGIRGSRGLFRKALFPLLFLALLLMGLLGGLGGYRRLSTALSGHEVYIAAQPSSPSRSPRVGLVAGHLGHDSGAVCADGLTEVEVNTAIAREVARRLEALGYVVDVLEEFDERLYGYRAAALLSIHADSCEYINELATGFKVARAQADMVPAQSDRLVACLVSAYGRSTGLRFHADSITYDMTDYHAFREIAPETPAAIIETGFLYLDRDLLTRGQERVVEGIVEGLRCFLEGNE</sequence>
<feature type="domain" description="MurNAc-LAA" evidence="3">
    <location>
        <begin position="91"/>
        <end position="256"/>
    </location>
</feature>
<name>A0A2H5Y788_9CHLR</name>
<evidence type="ECO:0000256" key="1">
    <source>
        <dbReference type="ARBA" id="ARBA00022801"/>
    </source>
</evidence>
<dbReference type="CDD" id="cd02696">
    <property type="entry name" value="MurNAc-LAA"/>
    <property type="match status" value="1"/>
</dbReference>